<organism evidence="1 2">
    <name type="scientific">Lophiotrema nucula</name>
    <dbReference type="NCBI Taxonomy" id="690887"/>
    <lineage>
        <taxon>Eukaryota</taxon>
        <taxon>Fungi</taxon>
        <taxon>Dikarya</taxon>
        <taxon>Ascomycota</taxon>
        <taxon>Pezizomycotina</taxon>
        <taxon>Dothideomycetes</taxon>
        <taxon>Pleosporomycetidae</taxon>
        <taxon>Pleosporales</taxon>
        <taxon>Lophiotremataceae</taxon>
        <taxon>Lophiotrema</taxon>
    </lineage>
</organism>
<name>A0A6A5ZQJ9_9PLEO</name>
<protein>
    <recommendedName>
        <fullName evidence="3">F-box domain-containing protein</fullName>
    </recommendedName>
</protein>
<accession>A0A6A5ZQJ9</accession>
<keyword evidence="2" id="KW-1185">Reference proteome</keyword>
<dbReference type="Proteomes" id="UP000799770">
    <property type="component" value="Unassembled WGS sequence"/>
</dbReference>
<evidence type="ECO:0008006" key="3">
    <source>
        <dbReference type="Google" id="ProtNLM"/>
    </source>
</evidence>
<dbReference type="AlphaFoldDB" id="A0A6A5ZQJ9"/>
<sequence>MASSTPAGMPISPLLRLPIELRYTIYGLLCEPSFLYYPYPNSPITSISLQAPPRQLLLICKQVLSEVRSHFYGLATFRFAALGSSKIDRNDLSVGTISALQEVRKAELILSWNLNGKRREAGGIEFWPFSMNGWLVDTVSLLEEYSGNLECVIVTLHDASRFTDWELKRGMLEPLKALKNCGNGEKRVRFEMGQCRLHPDDTRREIEKHLTAYVAELNQRE</sequence>
<reference evidence="1" key="1">
    <citation type="journal article" date="2020" name="Stud. Mycol.">
        <title>101 Dothideomycetes genomes: a test case for predicting lifestyles and emergence of pathogens.</title>
        <authorList>
            <person name="Haridas S."/>
            <person name="Albert R."/>
            <person name="Binder M."/>
            <person name="Bloem J."/>
            <person name="Labutti K."/>
            <person name="Salamov A."/>
            <person name="Andreopoulos B."/>
            <person name="Baker S."/>
            <person name="Barry K."/>
            <person name="Bills G."/>
            <person name="Bluhm B."/>
            <person name="Cannon C."/>
            <person name="Castanera R."/>
            <person name="Culley D."/>
            <person name="Daum C."/>
            <person name="Ezra D."/>
            <person name="Gonzalez J."/>
            <person name="Henrissat B."/>
            <person name="Kuo A."/>
            <person name="Liang C."/>
            <person name="Lipzen A."/>
            <person name="Lutzoni F."/>
            <person name="Magnuson J."/>
            <person name="Mondo S."/>
            <person name="Nolan M."/>
            <person name="Ohm R."/>
            <person name="Pangilinan J."/>
            <person name="Park H.-J."/>
            <person name="Ramirez L."/>
            <person name="Alfaro M."/>
            <person name="Sun H."/>
            <person name="Tritt A."/>
            <person name="Yoshinaga Y."/>
            <person name="Zwiers L.-H."/>
            <person name="Turgeon B."/>
            <person name="Goodwin S."/>
            <person name="Spatafora J."/>
            <person name="Crous P."/>
            <person name="Grigoriev I."/>
        </authorList>
    </citation>
    <scope>NUCLEOTIDE SEQUENCE</scope>
    <source>
        <strain evidence="1">CBS 627.86</strain>
    </source>
</reference>
<dbReference type="OrthoDB" id="2951834at2759"/>
<evidence type="ECO:0000313" key="2">
    <source>
        <dbReference type="Proteomes" id="UP000799770"/>
    </source>
</evidence>
<dbReference type="EMBL" id="ML977313">
    <property type="protein sequence ID" value="KAF2120518.1"/>
    <property type="molecule type" value="Genomic_DNA"/>
</dbReference>
<proteinExistence type="predicted"/>
<gene>
    <name evidence="1" type="ORF">BDV96DRAFT_565011</name>
</gene>
<evidence type="ECO:0000313" key="1">
    <source>
        <dbReference type="EMBL" id="KAF2120518.1"/>
    </source>
</evidence>